<dbReference type="AlphaFoldDB" id="A0A0C3AAP6"/>
<feature type="signal peptide" evidence="1">
    <location>
        <begin position="1"/>
        <end position="18"/>
    </location>
</feature>
<keyword evidence="1" id="KW-0732">Signal</keyword>
<name>A0A0C3AAP6_9AGAM</name>
<feature type="chain" id="PRO_5002175266" description="Hydrophobin" evidence="1">
    <location>
        <begin position="19"/>
        <end position="56"/>
    </location>
</feature>
<dbReference type="InParanoid" id="A0A0C3AAP6"/>
<reference evidence="3" key="2">
    <citation type="submission" date="2015-01" db="EMBL/GenBank/DDBJ databases">
        <title>Evolutionary Origins and Diversification of the Mycorrhizal Mutualists.</title>
        <authorList>
            <consortium name="DOE Joint Genome Institute"/>
            <consortium name="Mycorrhizal Genomics Consortium"/>
            <person name="Kohler A."/>
            <person name="Kuo A."/>
            <person name="Nagy L.G."/>
            <person name="Floudas D."/>
            <person name="Copeland A."/>
            <person name="Barry K.W."/>
            <person name="Cichocki N."/>
            <person name="Veneault-Fourrey C."/>
            <person name="LaButti K."/>
            <person name="Lindquist E.A."/>
            <person name="Lipzen A."/>
            <person name="Lundell T."/>
            <person name="Morin E."/>
            <person name="Murat C."/>
            <person name="Riley R."/>
            <person name="Ohm R."/>
            <person name="Sun H."/>
            <person name="Tunlid A."/>
            <person name="Henrissat B."/>
            <person name="Grigoriev I.V."/>
            <person name="Hibbett D.S."/>
            <person name="Martin F."/>
        </authorList>
    </citation>
    <scope>NUCLEOTIDE SEQUENCE [LARGE SCALE GENOMIC DNA]</scope>
    <source>
        <strain evidence="3">Foug A</strain>
    </source>
</reference>
<evidence type="ECO:0000256" key="1">
    <source>
        <dbReference type="SAM" id="SignalP"/>
    </source>
</evidence>
<evidence type="ECO:0000313" key="2">
    <source>
        <dbReference type="EMBL" id="KIM70853.1"/>
    </source>
</evidence>
<keyword evidence="3" id="KW-1185">Reference proteome</keyword>
<gene>
    <name evidence="2" type="ORF">SCLCIDRAFT_1207034</name>
</gene>
<evidence type="ECO:0000313" key="3">
    <source>
        <dbReference type="Proteomes" id="UP000053989"/>
    </source>
</evidence>
<dbReference type="HOGENOM" id="CLU_3015491_0_0_1"/>
<protein>
    <recommendedName>
        <fullName evidence="4">Hydrophobin</fullName>
    </recommendedName>
</protein>
<sequence length="56" mass="5875">MALIGSCVFLPSSGLLLCAIVTCVVKKMEIGDRCGYITTRGVLSLVCPVTLNTTRG</sequence>
<reference evidence="2 3" key="1">
    <citation type="submission" date="2014-04" db="EMBL/GenBank/DDBJ databases">
        <authorList>
            <consortium name="DOE Joint Genome Institute"/>
            <person name="Kuo A."/>
            <person name="Kohler A."/>
            <person name="Nagy L.G."/>
            <person name="Floudas D."/>
            <person name="Copeland A."/>
            <person name="Barry K.W."/>
            <person name="Cichocki N."/>
            <person name="Veneault-Fourrey C."/>
            <person name="LaButti K."/>
            <person name="Lindquist E.A."/>
            <person name="Lipzen A."/>
            <person name="Lundell T."/>
            <person name="Morin E."/>
            <person name="Murat C."/>
            <person name="Sun H."/>
            <person name="Tunlid A."/>
            <person name="Henrissat B."/>
            <person name="Grigoriev I.V."/>
            <person name="Hibbett D.S."/>
            <person name="Martin F."/>
            <person name="Nordberg H.P."/>
            <person name="Cantor M.N."/>
            <person name="Hua S.X."/>
        </authorList>
    </citation>
    <scope>NUCLEOTIDE SEQUENCE [LARGE SCALE GENOMIC DNA]</scope>
    <source>
        <strain evidence="2 3">Foug A</strain>
    </source>
</reference>
<organism evidence="2 3">
    <name type="scientific">Scleroderma citrinum Foug A</name>
    <dbReference type="NCBI Taxonomy" id="1036808"/>
    <lineage>
        <taxon>Eukaryota</taxon>
        <taxon>Fungi</taxon>
        <taxon>Dikarya</taxon>
        <taxon>Basidiomycota</taxon>
        <taxon>Agaricomycotina</taxon>
        <taxon>Agaricomycetes</taxon>
        <taxon>Agaricomycetidae</taxon>
        <taxon>Boletales</taxon>
        <taxon>Sclerodermatineae</taxon>
        <taxon>Sclerodermataceae</taxon>
        <taxon>Scleroderma</taxon>
    </lineage>
</organism>
<dbReference type="EMBL" id="KN822004">
    <property type="protein sequence ID" value="KIM70853.1"/>
    <property type="molecule type" value="Genomic_DNA"/>
</dbReference>
<proteinExistence type="predicted"/>
<dbReference type="Proteomes" id="UP000053989">
    <property type="component" value="Unassembled WGS sequence"/>
</dbReference>
<accession>A0A0C3AAP6</accession>
<evidence type="ECO:0008006" key="4">
    <source>
        <dbReference type="Google" id="ProtNLM"/>
    </source>
</evidence>